<name>A0A1U9K0F9_9BURK</name>
<evidence type="ECO:0000313" key="10">
    <source>
        <dbReference type="Proteomes" id="UP000189369"/>
    </source>
</evidence>
<keyword evidence="2" id="KW-1003">Cell membrane</keyword>
<dbReference type="PANTHER" id="PTHR30509">
    <property type="entry name" value="P-HYDROXYBENZOIC ACID EFFLUX PUMP SUBUNIT-RELATED"/>
    <property type="match status" value="1"/>
</dbReference>
<feature type="transmembrane region" description="Helical" evidence="7">
    <location>
        <begin position="415"/>
        <end position="434"/>
    </location>
</feature>
<keyword evidence="3 7" id="KW-0812">Transmembrane</keyword>
<dbReference type="Pfam" id="PF13515">
    <property type="entry name" value="FUSC_2"/>
    <property type="match status" value="1"/>
</dbReference>
<dbReference type="PANTHER" id="PTHR30509:SF9">
    <property type="entry name" value="MULTIDRUG RESISTANCE PROTEIN MDTO"/>
    <property type="match status" value="1"/>
</dbReference>
<evidence type="ECO:0000259" key="8">
    <source>
        <dbReference type="Pfam" id="PF13515"/>
    </source>
</evidence>
<comment type="subcellular location">
    <subcellularLocation>
        <location evidence="1">Cell membrane</location>
        <topology evidence="1">Multi-pass membrane protein</topology>
    </subcellularLocation>
</comment>
<evidence type="ECO:0000313" key="9">
    <source>
        <dbReference type="EMBL" id="AQS51474.1"/>
    </source>
</evidence>
<feature type="transmembrane region" description="Helical" evidence="7">
    <location>
        <begin position="441"/>
        <end position="459"/>
    </location>
</feature>
<gene>
    <name evidence="9" type="ORF">PAEH1_07730</name>
</gene>
<keyword evidence="4 7" id="KW-1133">Transmembrane helix</keyword>
<accession>A0A1U9K0F9</accession>
<dbReference type="GO" id="GO:0005886">
    <property type="term" value="C:plasma membrane"/>
    <property type="evidence" value="ECO:0007669"/>
    <property type="project" value="UniProtKB-SubCell"/>
</dbReference>
<dbReference type="KEGG" id="phn:PAEH1_07730"/>
<evidence type="ECO:0000256" key="7">
    <source>
        <dbReference type="SAM" id="Phobius"/>
    </source>
</evidence>
<feature type="domain" description="Integral membrane bound transporter" evidence="8">
    <location>
        <begin position="352"/>
        <end position="478"/>
    </location>
</feature>
<feature type="transmembrane region" description="Helical" evidence="7">
    <location>
        <begin position="151"/>
        <end position="173"/>
    </location>
</feature>
<sequence>MDHSVNKTETLWQRVWHDLQPYEGRWSQTWRIALLCMVTAAVSITYGIPEASISCYVLFFVMKSDAAESSVMALALVVLVSLIVAALIGLIQITIDSPVTRIIWLLGSSVVFMFLGVSSALGPLGGIIALVIAFVLTLLSYIPIGELATRAVLYAWLMVAMPMGLLLIASLLIGRNPRTLLLQEMATRLEYAAEILQQGSACSEQAHENVLTGIAQQQKRVRWVALFHLAPRYWQPWYAHAVLQSYGVLLAAYRWAQSQPQPTEHTHRLAQSCRQAAQQLRQQQRPHQLGLAELGPFASAHLNTVHNLLQQLADTANPERIPKEKTSFFVADAFSNPAYVRIALQTTLAALLCYLFYSAAQWDGIHTALITCYIVGLSNTGETLHKMLLRIIGCLIGVAITLVYWYVFIPHITSIGALMLAVFLVCLLAAWVVLGSERISYAGLQIAFAFLLINLTAGGPSVDMDMARDRIIGILLGNIMMYGFFTYLWPNSIMQFVQKNLNQANEALQQQDQALTLTAAIWHAANAAQALETARYQLDLAHLEPKSLRATPEELQAQRAQWQATQHRLFS</sequence>
<dbReference type="AlphaFoldDB" id="A0A1U9K0F9"/>
<evidence type="ECO:0000256" key="6">
    <source>
        <dbReference type="ARBA" id="ARBA00043993"/>
    </source>
</evidence>
<protein>
    <recommendedName>
        <fullName evidence="8">Integral membrane bound transporter domain-containing protein</fullName>
    </recommendedName>
</protein>
<keyword evidence="5 7" id="KW-0472">Membrane</keyword>
<dbReference type="STRING" id="643674.PAEH1_07730"/>
<evidence type="ECO:0000256" key="5">
    <source>
        <dbReference type="ARBA" id="ARBA00023136"/>
    </source>
</evidence>
<feature type="transmembrane region" description="Helical" evidence="7">
    <location>
        <begin position="32"/>
        <end position="59"/>
    </location>
</feature>
<reference evidence="9 10" key="1">
    <citation type="submission" date="2017-01" db="EMBL/GenBank/DDBJ databases">
        <title>Complete Genome Sequence of Paenalcaligenes hominis, Isolated from a paraplegic Patient with neurogenic bladder.</title>
        <authorList>
            <person name="Mukhopadhyay R."/>
            <person name="Joaquin J."/>
            <person name="Hogue R."/>
            <person name="Kilaru A."/>
            <person name="Jospin G."/>
            <person name="Mars K."/>
            <person name="Eisen J.A."/>
            <person name="Chaturvedi V."/>
        </authorList>
    </citation>
    <scope>NUCLEOTIDE SEQUENCE [LARGE SCALE GENOMIC DNA]</scope>
    <source>
        <strain evidence="9 10">15S00501</strain>
    </source>
</reference>
<dbReference type="Proteomes" id="UP000189369">
    <property type="component" value="Chromosome"/>
</dbReference>
<dbReference type="InterPro" id="IPR049453">
    <property type="entry name" value="Memb_transporter_dom"/>
</dbReference>
<dbReference type="EMBL" id="CP019697">
    <property type="protein sequence ID" value="AQS51474.1"/>
    <property type="molecule type" value="Genomic_DNA"/>
</dbReference>
<proteinExistence type="inferred from homology"/>
<feature type="transmembrane region" description="Helical" evidence="7">
    <location>
        <begin position="387"/>
        <end position="409"/>
    </location>
</feature>
<feature type="transmembrane region" description="Helical" evidence="7">
    <location>
        <begin position="471"/>
        <end position="489"/>
    </location>
</feature>
<organism evidence="9 10">
    <name type="scientific">Paenalcaligenes hominis</name>
    <dbReference type="NCBI Taxonomy" id="643674"/>
    <lineage>
        <taxon>Bacteria</taxon>
        <taxon>Pseudomonadati</taxon>
        <taxon>Pseudomonadota</taxon>
        <taxon>Betaproteobacteria</taxon>
        <taxon>Burkholderiales</taxon>
        <taxon>Alcaligenaceae</taxon>
        <taxon>Paenalcaligenes</taxon>
    </lineage>
</organism>
<evidence type="ECO:0000256" key="4">
    <source>
        <dbReference type="ARBA" id="ARBA00022989"/>
    </source>
</evidence>
<evidence type="ECO:0000256" key="1">
    <source>
        <dbReference type="ARBA" id="ARBA00004651"/>
    </source>
</evidence>
<evidence type="ECO:0000256" key="3">
    <source>
        <dbReference type="ARBA" id="ARBA00022692"/>
    </source>
</evidence>
<feature type="transmembrane region" description="Helical" evidence="7">
    <location>
        <begin position="102"/>
        <end position="121"/>
    </location>
</feature>
<evidence type="ECO:0000256" key="2">
    <source>
        <dbReference type="ARBA" id="ARBA00022475"/>
    </source>
</evidence>
<feature type="transmembrane region" description="Helical" evidence="7">
    <location>
        <begin position="71"/>
        <end position="90"/>
    </location>
</feature>
<comment type="similarity">
    <text evidence="6">Belongs to the YccS/YhfK family.</text>
</comment>